<evidence type="ECO:0000313" key="1">
    <source>
        <dbReference type="EMBL" id="WAQ89604.1"/>
    </source>
</evidence>
<evidence type="ECO:0000313" key="2">
    <source>
        <dbReference type="Proteomes" id="UP001164743"/>
    </source>
</evidence>
<dbReference type="GeneID" id="77802082"/>
<gene>
    <name evidence="1" type="ORF">PtA15_11A294</name>
</gene>
<dbReference type="Proteomes" id="UP001164743">
    <property type="component" value="Chromosome 11A"/>
</dbReference>
<keyword evidence="2" id="KW-1185">Reference proteome</keyword>
<name>A0ABY7CYB1_9BASI</name>
<dbReference type="RefSeq" id="XP_053025159.1">
    <property type="nucleotide sequence ID" value="XM_053161187.1"/>
</dbReference>
<reference evidence="1" key="1">
    <citation type="submission" date="2022-10" db="EMBL/GenBank/DDBJ databases">
        <title>Puccinia triticina Genome sequencing and assembly.</title>
        <authorList>
            <person name="Li C."/>
        </authorList>
    </citation>
    <scope>NUCLEOTIDE SEQUENCE</scope>
    <source>
        <strain evidence="1">Pt15</strain>
    </source>
</reference>
<sequence length="78" mass="8803">MPSIFRVKLVAPHENAQRSADASSCEDARRMAWKWCTLGFGSHKSAGGLELARRVYKPPLSSTSSLFLMTKLFRIYLQ</sequence>
<dbReference type="EMBL" id="CP110431">
    <property type="protein sequence ID" value="WAQ89604.1"/>
    <property type="molecule type" value="Genomic_DNA"/>
</dbReference>
<accession>A0ABY7CYB1</accession>
<protein>
    <submittedName>
        <fullName evidence="1">Uncharacterized protein</fullName>
    </submittedName>
</protein>
<proteinExistence type="predicted"/>
<organism evidence="1 2">
    <name type="scientific">Puccinia triticina</name>
    <dbReference type="NCBI Taxonomy" id="208348"/>
    <lineage>
        <taxon>Eukaryota</taxon>
        <taxon>Fungi</taxon>
        <taxon>Dikarya</taxon>
        <taxon>Basidiomycota</taxon>
        <taxon>Pucciniomycotina</taxon>
        <taxon>Pucciniomycetes</taxon>
        <taxon>Pucciniales</taxon>
        <taxon>Pucciniaceae</taxon>
        <taxon>Puccinia</taxon>
    </lineage>
</organism>